<evidence type="ECO:0000256" key="4">
    <source>
        <dbReference type="ARBA" id="ARBA00022670"/>
    </source>
</evidence>
<dbReference type="OrthoDB" id="292964at2759"/>
<name>A0A078B715_STYLE</name>
<protein>
    <recommendedName>
        <fullName evidence="3">ubiquitinyl hydrolase 1</fullName>
        <ecNumber evidence="3">3.4.19.12</ecNumber>
    </recommendedName>
</protein>
<evidence type="ECO:0000256" key="10">
    <source>
        <dbReference type="ARBA" id="ARBA00022833"/>
    </source>
</evidence>
<evidence type="ECO:0000256" key="11">
    <source>
        <dbReference type="PROSITE-ProRule" id="PRU00134"/>
    </source>
</evidence>
<proteinExistence type="inferred from homology"/>
<comment type="catalytic activity">
    <reaction evidence="1">
        <text>Thiol-dependent hydrolysis of ester, thioester, amide, peptide and isopeptide bonds formed by the C-terminal Gly of ubiquitin (a 76-residue protein attached to proteins as an intracellular targeting signal).</text>
        <dbReference type="EC" id="3.4.19.12"/>
    </reaction>
</comment>
<evidence type="ECO:0000256" key="8">
    <source>
        <dbReference type="ARBA" id="ARBA00022801"/>
    </source>
</evidence>
<organism evidence="15 16">
    <name type="scientific">Stylonychia lemnae</name>
    <name type="common">Ciliate</name>
    <dbReference type="NCBI Taxonomy" id="5949"/>
    <lineage>
        <taxon>Eukaryota</taxon>
        <taxon>Sar</taxon>
        <taxon>Alveolata</taxon>
        <taxon>Ciliophora</taxon>
        <taxon>Intramacronucleata</taxon>
        <taxon>Spirotrichea</taxon>
        <taxon>Stichotrichia</taxon>
        <taxon>Sporadotrichida</taxon>
        <taxon>Oxytrichidae</taxon>
        <taxon>Stylonychinae</taxon>
        <taxon>Stylonychia</taxon>
    </lineage>
</organism>
<keyword evidence="6 11" id="KW-0863">Zinc-finger</keyword>
<feature type="domain" description="DUSP" evidence="14">
    <location>
        <begin position="7"/>
        <end position="139"/>
    </location>
</feature>
<dbReference type="EMBL" id="CCKQ01018354">
    <property type="protein sequence ID" value="CDW90310.1"/>
    <property type="molecule type" value="Genomic_DNA"/>
</dbReference>
<keyword evidence="9" id="KW-0788">Thiol protease</keyword>
<dbReference type="SUPFAM" id="SSF143791">
    <property type="entry name" value="DUSP-like"/>
    <property type="match status" value="1"/>
</dbReference>
<keyword evidence="16" id="KW-1185">Reference proteome</keyword>
<dbReference type="InterPro" id="IPR050185">
    <property type="entry name" value="Ub_carboxyl-term_hydrolase"/>
</dbReference>
<dbReference type="PROSITE" id="PS00972">
    <property type="entry name" value="USP_1"/>
    <property type="match status" value="1"/>
</dbReference>
<evidence type="ECO:0000256" key="3">
    <source>
        <dbReference type="ARBA" id="ARBA00012759"/>
    </source>
</evidence>
<evidence type="ECO:0000256" key="1">
    <source>
        <dbReference type="ARBA" id="ARBA00000707"/>
    </source>
</evidence>
<keyword evidence="5" id="KW-0479">Metal-binding</keyword>
<dbReference type="PANTHER" id="PTHR21646:SF24">
    <property type="entry name" value="UBIQUITIN CARBOXYL-TERMINAL HYDROLASE"/>
    <property type="match status" value="1"/>
</dbReference>
<gene>
    <name evidence="15" type="primary">Contig19722.g20915</name>
    <name evidence="15" type="ORF">STYLEM_19452</name>
</gene>
<evidence type="ECO:0000313" key="15">
    <source>
        <dbReference type="EMBL" id="CDW90310.1"/>
    </source>
</evidence>
<dbReference type="InterPro" id="IPR018200">
    <property type="entry name" value="USP_CS"/>
</dbReference>
<sequence>MSKTLEELVEECKQFITLYNKNKMERNPAVGKACFIISKHWFKIYKQYVHYKAVRSHIKPVESAEIMHPGPIKNDEYLCDLSNKNLVASGTNDQFEKNYLDKYLKPNVRERFEYKLINQDLWEFLFSKYGGSEIKRYTVPQGTYYTIVETRLKQLSVVLLPVTNLYKGGEALQGLDFEYNVQLSKRKNYLDLKRRIIDCLKAKFQLNLTDSDVRLWKFTDTKEKLVDACQQISERGDRIEVDSINDPDLEINSGVEFPGESLEPYYQTSSNLEDDSLNETTVIVEYRESEHLKFAFQYKKNQRIFIGKCEFCTQKRTLKIECVCKRVRYCNSSCQEKDQRWHMPNCSAQADAELQRGVSSFQRGPRARDGKVGLGNLGNTCYMNSSLQCLSNCYELTKYFLDERFKYDLNADNPLGTSGRLVQAYAKLLNEMWNQDDSVVRPHMFKRILGEYAQQFQGFGQHDSQECINSILDLLSEDLYRKPKKPYVEMTEANGRNDEEASQEAWLKHLVRNESIIVDLFHGQYKSTLVCSDCKRVSITFDPFMTLSLPIPGKKDKIDFFYIPYNISPNYKNYKGAVFLRDSDSVRDFRQQIFQRFGIDESSFIVTIIADNTIRKMVDQNSRIEEMIGGGTVILYQINPNLNPQLPAQEKNDKADSNFGLSEEYTKVVMTMMMSQKNQYSSSYTIRTNNIPRILWVDSNKSLKEVHYQILEFFAGHFEYLPQDKSRLLPFRKVSIDENEQQQISIDEFLALSSEEKFAVAFPGLNEQNWMDVLKRNDLQIHEAPFTVRIKNMSGYMEACQFCGDKRCDGCPLPFRSDASFRDILMKVGIYTNQSFYQQGYKCGKSDVIFEIVWNNKIEKSFFDSFQTAIAFPNSQLNTPSQDPLQRQEHEITLQDCLEEFSKPEQLDKDNMWYCSKCKQHVQATKILEIYKAPAVLVINLKRFKHGRQRFSMYSGGNGKLDTLVDFQIQSLDLSPYILQKAPDGEEYIYDLFGISNHFGGCGGGHYTAFGLNWMDNQWYSFDDSSISKTSESRIVSSSAYNLFYRRRGKINLNEINYEVLKQSATLEDLQKLQSQQNAQNPQ</sequence>
<dbReference type="PROSITE" id="PS51283">
    <property type="entry name" value="DUSP"/>
    <property type="match status" value="1"/>
</dbReference>
<dbReference type="PROSITE" id="PS00973">
    <property type="entry name" value="USP_2"/>
    <property type="match status" value="1"/>
</dbReference>
<dbReference type="InParanoid" id="A0A078B715"/>
<evidence type="ECO:0000256" key="2">
    <source>
        <dbReference type="ARBA" id="ARBA00009085"/>
    </source>
</evidence>
<keyword evidence="10" id="KW-0862">Zinc</keyword>
<dbReference type="Pfam" id="PF00443">
    <property type="entry name" value="UCH"/>
    <property type="match status" value="1"/>
</dbReference>
<dbReference type="InterPro" id="IPR038765">
    <property type="entry name" value="Papain-like_cys_pep_sf"/>
</dbReference>
<evidence type="ECO:0000256" key="5">
    <source>
        <dbReference type="ARBA" id="ARBA00022723"/>
    </source>
</evidence>
<dbReference type="GO" id="GO:0016579">
    <property type="term" value="P:protein deubiquitination"/>
    <property type="evidence" value="ECO:0007669"/>
    <property type="project" value="InterPro"/>
</dbReference>
<dbReference type="CDD" id="cd02674">
    <property type="entry name" value="Peptidase_C19R"/>
    <property type="match status" value="1"/>
</dbReference>
<feature type="domain" description="USP" evidence="12">
    <location>
        <begin position="372"/>
        <end position="1048"/>
    </location>
</feature>
<accession>A0A078B715</accession>
<evidence type="ECO:0000259" key="12">
    <source>
        <dbReference type="PROSITE" id="PS50235"/>
    </source>
</evidence>
<reference evidence="15 16" key="1">
    <citation type="submission" date="2014-06" db="EMBL/GenBank/DDBJ databases">
        <authorList>
            <person name="Swart Estienne"/>
        </authorList>
    </citation>
    <scope>NUCLEOTIDE SEQUENCE [LARGE SCALE GENOMIC DNA]</scope>
    <source>
        <strain evidence="15 16">130c</strain>
    </source>
</reference>
<dbReference type="InterPro" id="IPR001394">
    <property type="entry name" value="Peptidase_C19_UCH"/>
</dbReference>
<dbReference type="GO" id="GO:0006508">
    <property type="term" value="P:proteolysis"/>
    <property type="evidence" value="ECO:0007669"/>
    <property type="project" value="UniProtKB-KW"/>
</dbReference>
<dbReference type="AlphaFoldDB" id="A0A078B715"/>
<dbReference type="GO" id="GO:0004843">
    <property type="term" value="F:cysteine-type deubiquitinase activity"/>
    <property type="evidence" value="ECO:0007669"/>
    <property type="project" value="UniProtKB-EC"/>
</dbReference>
<evidence type="ECO:0000259" key="13">
    <source>
        <dbReference type="PROSITE" id="PS50865"/>
    </source>
</evidence>
<dbReference type="GO" id="GO:0008270">
    <property type="term" value="F:zinc ion binding"/>
    <property type="evidence" value="ECO:0007669"/>
    <property type="project" value="UniProtKB-KW"/>
</dbReference>
<dbReference type="InterPro" id="IPR028889">
    <property type="entry name" value="USP"/>
</dbReference>
<keyword evidence="7" id="KW-0833">Ubl conjugation pathway</keyword>
<dbReference type="InterPro" id="IPR006615">
    <property type="entry name" value="Pept_C19_DUSP"/>
</dbReference>
<comment type="similarity">
    <text evidence="2">Belongs to the peptidase C19 family.</text>
</comment>
<evidence type="ECO:0000313" key="16">
    <source>
        <dbReference type="Proteomes" id="UP000039865"/>
    </source>
</evidence>
<keyword evidence="8 15" id="KW-0378">Hydrolase</keyword>
<dbReference type="Gene3D" id="3.30.2230.10">
    <property type="entry name" value="DUSP-like"/>
    <property type="match status" value="1"/>
</dbReference>
<feature type="domain" description="MYND-type" evidence="13">
    <location>
        <begin position="309"/>
        <end position="346"/>
    </location>
</feature>
<evidence type="ECO:0000256" key="9">
    <source>
        <dbReference type="ARBA" id="ARBA00022807"/>
    </source>
</evidence>
<dbReference type="PROSITE" id="PS50235">
    <property type="entry name" value="USP_3"/>
    <property type="match status" value="1"/>
</dbReference>
<dbReference type="FunCoup" id="A0A078B715">
    <property type="interactions" value="321"/>
</dbReference>
<dbReference type="PROSITE" id="PS01360">
    <property type="entry name" value="ZF_MYND_1"/>
    <property type="match status" value="1"/>
</dbReference>
<evidence type="ECO:0000256" key="7">
    <source>
        <dbReference type="ARBA" id="ARBA00022786"/>
    </source>
</evidence>
<dbReference type="InterPro" id="IPR002893">
    <property type="entry name" value="Znf_MYND"/>
</dbReference>
<evidence type="ECO:0000259" key="14">
    <source>
        <dbReference type="PROSITE" id="PS51283"/>
    </source>
</evidence>
<dbReference type="Gene3D" id="3.90.70.10">
    <property type="entry name" value="Cysteine proteinases"/>
    <property type="match status" value="2"/>
</dbReference>
<dbReference type="Proteomes" id="UP000039865">
    <property type="component" value="Unassembled WGS sequence"/>
</dbReference>
<dbReference type="SUPFAM" id="SSF54001">
    <property type="entry name" value="Cysteine proteinases"/>
    <property type="match status" value="1"/>
</dbReference>
<dbReference type="InterPro" id="IPR035927">
    <property type="entry name" value="DUSP-like_sf"/>
</dbReference>
<dbReference type="PROSITE" id="PS50865">
    <property type="entry name" value="ZF_MYND_2"/>
    <property type="match status" value="1"/>
</dbReference>
<evidence type="ECO:0000256" key="6">
    <source>
        <dbReference type="ARBA" id="ARBA00022771"/>
    </source>
</evidence>
<dbReference type="EC" id="3.4.19.12" evidence="3"/>
<keyword evidence="4" id="KW-0645">Protease</keyword>
<dbReference type="SMART" id="SM00695">
    <property type="entry name" value="DUSP"/>
    <property type="match status" value="1"/>
</dbReference>
<dbReference type="Pfam" id="PF06337">
    <property type="entry name" value="DUSP"/>
    <property type="match status" value="1"/>
</dbReference>
<dbReference type="PANTHER" id="PTHR21646">
    <property type="entry name" value="UBIQUITIN CARBOXYL-TERMINAL HYDROLASE"/>
    <property type="match status" value="1"/>
</dbReference>